<dbReference type="InterPro" id="IPR002034">
    <property type="entry name" value="AIPM/Hcit_synth_CS"/>
</dbReference>
<dbReference type="InterPro" id="IPR013785">
    <property type="entry name" value="Aldolase_TIM"/>
</dbReference>
<dbReference type="PROSITE" id="PS50991">
    <property type="entry name" value="PYR_CT"/>
    <property type="match status" value="1"/>
</dbReference>
<evidence type="ECO:0000256" key="1">
    <source>
        <dbReference type="ARBA" id="ARBA00022679"/>
    </source>
</evidence>
<dbReference type="CDD" id="cd07939">
    <property type="entry name" value="DRE_TIM_NifV"/>
    <property type="match status" value="1"/>
</dbReference>
<sequence>MQELKQAVIVDTTLRDGEQAAGIAFTAQEKLAIATALAQAGVTWIEAGTPAMGREEVEALRLIVNARLKAIVFAWNRACRGDIEASLACGFEFLHISVPVSDLHIYQKLKKSREWVYQQLKEAVLFAQSHGCYISVGAEDASRATPKQFLELAEYSARLGAVRIRYADTIGRLDPFSTSSIMKYLARYCPLPIEFHAHNDLGLATANTLAAMQSGVVFASVTAAGIGERAGNAALEEVAAAMKEIYGISSGIDIAAAKKIGCQVAALCGRNIFPYKPVIGTAFS</sequence>
<dbReference type="Proteomes" id="UP000245702">
    <property type="component" value="Unassembled WGS sequence"/>
</dbReference>
<proteinExistence type="inferred from homology"/>
<evidence type="ECO:0000313" key="4">
    <source>
        <dbReference type="EMBL" id="CVK20187.1"/>
    </source>
</evidence>
<gene>
    <name evidence="4" type="primary">leuA_2</name>
    <name evidence="4" type="ORF">SSPH_02854</name>
</gene>
<dbReference type="PROSITE" id="PS00815">
    <property type="entry name" value="AIPM_HOMOCIT_SYNTH_1"/>
    <property type="match status" value="1"/>
</dbReference>
<keyword evidence="4" id="KW-0012">Acyltransferase</keyword>
<comment type="caution">
    <text evidence="4">The sequence shown here is derived from an EMBL/GenBank/DDBJ whole genome shotgun (WGS) entry which is preliminary data.</text>
</comment>
<protein>
    <submittedName>
        <fullName evidence="4">2-isopropylmalate synthase</fullName>
        <ecNumber evidence="4">2.3.3.13</ecNumber>
    </submittedName>
</protein>
<dbReference type="PANTHER" id="PTHR42880:SF1">
    <property type="entry name" value="ISOPROPYLMALATE_HOMOCITRATE_CITRAMALATE SYNTHASE FAMILY PROTEIN"/>
    <property type="match status" value="1"/>
</dbReference>
<dbReference type="EC" id="2.3.3.13" evidence="4"/>
<dbReference type="Pfam" id="PF00682">
    <property type="entry name" value="HMGL-like"/>
    <property type="match status" value="1"/>
</dbReference>
<keyword evidence="5" id="KW-1185">Reference proteome</keyword>
<dbReference type="GO" id="GO:0003852">
    <property type="term" value="F:2-isopropylmalate synthase activity"/>
    <property type="evidence" value="ECO:0007669"/>
    <property type="project" value="UniProtKB-EC"/>
</dbReference>
<dbReference type="SUPFAM" id="SSF51569">
    <property type="entry name" value="Aldolase"/>
    <property type="match status" value="1"/>
</dbReference>
<keyword evidence="1 2" id="KW-0808">Transferase</keyword>
<dbReference type="PROSITE" id="PS00816">
    <property type="entry name" value="AIPM_HOMOCIT_SYNTH_2"/>
    <property type="match status" value="1"/>
</dbReference>
<dbReference type="InterPro" id="IPR000891">
    <property type="entry name" value="PYR_CT"/>
</dbReference>
<comment type="similarity">
    <text evidence="2">Belongs to the alpha-IPM synthase/homocitrate synthase family.</text>
</comment>
<feature type="domain" description="Pyruvate carboxyltransferase" evidence="3">
    <location>
        <begin position="7"/>
        <end position="258"/>
    </location>
</feature>
<evidence type="ECO:0000256" key="2">
    <source>
        <dbReference type="RuleBase" id="RU003523"/>
    </source>
</evidence>
<dbReference type="Gene3D" id="3.20.20.70">
    <property type="entry name" value="Aldolase class I"/>
    <property type="match status" value="1"/>
</dbReference>
<dbReference type="InterPro" id="IPR013477">
    <property type="entry name" value="NifV/FrbC"/>
</dbReference>
<evidence type="ECO:0000313" key="5">
    <source>
        <dbReference type="Proteomes" id="UP000245702"/>
    </source>
</evidence>
<name>A0ABP2C784_9FIRM</name>
<dbReference type="EMBL" id="FCOW01000016">
    <property type="protein sequence ID" value="CVK20187.1"/>
    <property type="molecule type" value="Genomic_DNA"/>
</dbReference>
<dbReference type="RefSeq" id="WP_075756070.1">
    <property type="nucleotide sequence ID" value="NZ_CP146991.1"/>
</dbReference>
<organism evidence="4 5">
    <name type="scientific">Sporomusa sphaeroides DSM 2875</name>
    <dbReference type="NCBI Taxonomy" id="1337886"/>
    <lineage>
        <taxon>Bacteria</taxon>
        <taxon>Bacillati</taxon>
        <taxon>Bacillota</taxon>
        <taxon>Negativicutes</taxon>
        <taxon>Selenomonadales</taxon>
        <taxon>Sporomusaceae</taxon>
        <taxon>Sporomusa</taxon>
    </lineage>
</organism>
<evidence type="ECO:0000259" key="3">
    <source>
        <dbReference type="PROSITE" id="PS50991"/>
    </source>
</evidence>
<dbReference type="PANTHER" id="PTHR42880">
    <property type="entry name" value="HOMOCITRATE SYNTHASE"/>
    <property type="match status" value="1"/>
</dbReference>
<reference evidence="4 5" key="1">
    <citation type="submission" date="2016-01" db="EMBL/GenBank/DDBJ databases">
        <authorList>
            <person name="Brown R."/>
        </authorList>
    </citation>
    <scope>NUCLEOTIDE SEQUENCE [LARGE SCALE GENOMIC DNA]</scope>
    <source>
        <strain evidence="4">Sporomusa sphaeroides DSM 2875</strain>
    </source>
</reference>
<accession>A0ABP2C784</accession>